<dbReference type="RefSeq" id="WP_047313134.1">
    <property type="nucleotide sequence ID" value="NZ_LDPQ01000001.1"/>
</dbReference>
<dbReference type="STRING" id="1202450.B586_16190"/>
<evidence type="ECO:0000313" key="5">
    <source>
        <dbReference type="Proteomes" id="UP000036334"/>
    </source>
</evidence>
<dbReference type="GO" id="GO:0016491">
    <property type="term" value="F:oxidoreductase activity"/>
    <property type="evidence" value="ECO:0007669"/>
    <property type="project" value="UniProtKB-KW"/>
</dbReference>
<reference evidence="4 5" key="1">
    <citation type="submission" date="2015-05" db="EMBL/GenBank/DDBJ databases">
        <title>Genome sequence of Mycobacterium haemophilum.</title>
        <authorList>
            <person name="Greninger A.L."/>
            <person name="Cunningham G."/>
            <person name="Miller S."/>
        </authorList>
    </citation>
    <scope>NUCLEOTIDE SEQUENCE [LARGE SCALE GENOMIC DNA]</scope>
    <source>
        <strain evidence="5">UC1</strain>
    </source>
</reference>
<sequence length="295" mass="31555">MKPQSSVALVTGVSSGIGRAVATALAAKGFEVFGTSRRPQTTAPIAGVQLVQLDVTDDASITRAVSTVIDRAGRIDVLVNNAGMGVIGAAEESSMIQARQLFDTNFFGLVRLTQEVLPHMRAQRSGRIINIGSVLGLLPAPYAALYAASKHAVEGYSESLDHETREFGVRVLVVEPAYTNTSFETHAADVDSPIDSYAIIREHVRQVLTEEVRAGDDPAVVARVVLDAVTSSKPKLRYPAGPLARRLSLLRKFAPDSLVDKGIRKASKLTTTPKPNDHQAPIERPVAIFPRAAGD</sequence>
<gene>
    <name evidence="4" type="ORF">ABH38_00720</name>
</gene>
<dbReference type="PANTHER" id="PTHR43976">
    <property type="entry name" value="SHORT CHAIN DEHYDROGENASE"/>
    <property type="match status" value="1"/>
</dbReference>
<dbReference type="NCBIfam" id="NF004823">
    <property type="entry name" value="PRK06179.1"/>
    <property type="match status" value="1"/>
</dbReference>
<dbReference type="AlphaFoldDB" id="A0A0I9UUL6"/>
<comment type="similarity">
    <text evidence="1 3">Belongs to the short-chain dehydrogenases/reductases (SDR) family.</text>
</comment>
<dbReference type="PRINTS" id="PR00080">
    <property type="entry name" value="SDRFAMILY"/>
</dbReference>
<dbReference type="Pfam" id="PF00106">
    <property type="entry name" value="adh_short"/>
    <property type="match status" value="1"/>
</dbReference>
<dbReference type="OrthoDB" id="5242868at2"/>
<evidence type="ECO:0000256" key="3">
    <source>
        <dbReference type="RuleBase" id="RU000363"/>
    </source>
</evidence>
<evidence type="ECO:0000256" key="2">
    <source>
        <dbReference type="ARBA" id="ARBA00023002"/>
    </source>
</evidence>
<dbReference type="Proteomes" id="UP000036334">
    <property type="component" value="Unassembled WGS sequence"/>
</dbReference>
<keyword evidence="5" id="KW-1185">Reference proteome</keyword>
<dbReference type="CDD" id="cd05374">
    <property type="entry name" value="17beta-HSD-like_SDR_c"/>
    <property type="match status" value="1"/>
</dbReference>
<organism evidence="4 5">
    <name type="scientific">Mycobacterium haemophilum</name>
    <dbReference type="NCBI Taxonomy" id="29311"/>
    <lineage>
        <taxon>Bacteria</taxon>
        <taxon>Bacillati</taxon>
        <taxon>Actinomycetota</taxon>
        <taxon>Actinomycetes</taxon>
        <taxon>Mycobacteriales</taxon>
        <taxon>Mycobacteriaceae</taxon>
        <taxon>Mycobacterium</taxon>
    </lineage>
</organism>
<proteinExistence type="inferred from homology"/>
<dbReference type="InterPro" id="IPR002347">
    <property type="entry name" value="SDR_fam"/>
</dbReference>
<accession>A0A0I9UUL6</accession>
<dbReference type="EMBL" id="LDPR01000001">
    <property type="protein sequence ID" value="KLO38938.1"/>
    <property type="molecule type" value="Genomic_DNA"/>
</dbReference>
<evidence type="ECO:0000313" key="4">
    <source>
        <dbReference type="EMBL" id="KLO38938.1"/>
    </source>
</evidence>
<dbReference type="PATRIC" id="fig|29311.18.peg.154"/>
<dbReference type="PANTHER" id="PTHR43976:SF16">
    <property type="entry name" value="SHORT-CHAIN DEHYDROGENASE_REDUCTASE FAMILY PROTEIN"/>
    <property type="match status" value="1"/>
</dbReference>
<name>A0A0I9UUL6_9MYCO</name>
<dbReference type="InterPro" id="IPR036291">
    <property type="entry name" value="NAD(P)-bd_dom_sf"/>
</dbReference>
<dbReference type="InterPro" id="IPR051911">
    <property type="entry name" value="SDR_oxidoreductase"/>
</dbReference>
<evidence type="ECO:0000256" key="1">
    <source>
        <dbReference type="ARBA" id="ARBA00006484"/>
    </source>
</evidence>
<dbReference type="SUPFAM" id="SSF51735">
    <property type="entry name" value="NAD(P)-binding Rossmann-fold domains"/>
    <property type="match status" value="1"/>
</dbReference>
<comment type="caution">
    <text evidence="4">The sequence shown here is derived from an EMBL/GenBank/DDBJ whole genome shotgun (WGS) entry which is preliminary data.</text>
</comment>
<dbReference type="Gene3D" id="3.40.50.720">
    <property type="entry name" value="NAD(P)-binding Rossmann-like Domain"/>
    <property type="match status" value="1"/>
</dbReference>
<protein>
    <submittedName>
        <fullName evidence="4">Short-chain dehydrogenase</fullName>
    </submittedName>
</protein>
<keyword evidence="2" id="KW-0560">Oxidoreductase</keyword>
<dbReference type="PRINTS" id="PR00081">
    <property type="entry name" value="GDHRDH"/>
</dbReference>